<sequence length="66" mass="7054">MVQLNPSADEMSRGRYVATVGILVLVGIFVLYLALGRSPVTAFTESIGLAIGGTIGAYIMHKRQTE</sequence>
<dbReference type="EMBL" id="LOPU01000029">
    <property type="protein sequence ID" value="KTG09210.1"/>
    <property type="molecule type" value="Genomic_DNA"/>
</dbReference>
<gene>
    <name evidence="2" type="ORF">AUR64_15570</name>
</gene>
<keyword evidence="1" id="KW-0472">Membrane</keyword>
<feature type="transmembrane region" description="Helical" evidence="1">
    <location>
        <begin position="41"/>
        <end position="60"/>
    </location>
</feature>
<evidence type="ECO:0000313" key="3">
    <source>
        <dbReference type="Proteomes" id="UP000054387"/>
    </source>
</evidence>
<accession>A0A0W1R711</accession>
<dbReference type="STRING" id="1514971.AUR64_15570"/>
<dbReference type="RefSeq" id="WP_058582363.1">
    <property type="nucleotide sequence ID" value="NZ_LOPU01000029.1"/>
</dbReference>
<organism evidence="2 3">
    <name type="scientific">Haloprofundus marisrubri</name>
    <dbReference type="NCBI Taxonomy" id="1514971"/>
    <lineage>
        <taxon>Archaea</taxon>
        <taxon>Methanobacteriati</taxon>
        <taxon>Methanobacteriota</taxon>
        <taxon>Stenosarchaea group</taxon>
        <taxon>Halobacteria</taxon>
        <taxon>Halobacteriales</taxon>
        <taxon>Haloferacaceae</taxon>
        <taxon>Haloprofundus</taxon>
    </lineage>
</organism>
<feature type="transmembrane region" description="Helical" evidence="1">
    <location>
        <begin position="16"/>
        <end position="35"/>
    </location>
</feature>
<proteinExistence type="predicted"/>
<dbReference type="Proteomes" id="UP000054387">
    <property type="component" value="Unassembled WGS sequence"/>
</dbReference>
<keyword evidence="1" id="KW-0812">Transmembrane</keyword>
<reference evidence="2 3" key="1">
    <citation type="submission" date="2015-12" db="EMBL/GenBank/DDBJ databases">
        <title>Haloprofundus marisrubri gen. nov., sp. nov., an extremely halophilic archaeon isolated from the Discovery deep brine-seawater interface in the Red Sea.</title>
        <authorList>
            <person name="Zhang G."/>
            <person name="Stingl U."/>
            <person name="Rashid M."/>
        </authorList>
    </citation>
    <scope>NUCLEOTIDE SEQUENCE [LARGE SCALE GENOMIC DNA]</scope>
    <source>
        <strain evidence="2 3">SB9</strain>
    </source>
</reference>
<evidence type="ECO:0000313" key="2">
    <source>
        <dbReference type="EMBL" id="KTG09210.1"/>
    </source>
</evidence>
<evidence type="ECO:0000256" key="1">
    <source>
        <dbReference type="SAM" id="Phobius"/>
    </source>
</evidence>
<keyword evidence="3" id="KW-1185">Reference proteome</keyword>
<protein>
    <submittedName>
        <fullName evidence="2">Uncharacterized protein</fullName>
    </submittedName>
</protein>
<name>A0A0W1R711_9EURY</name>
<keyword evidence="1" id="KW-1133">Transmembrane helix</keyword>
<dbReference type="AlphaFoldDB" id="A0A0W1R711"/>
<comment type="caution">
    <text evidence="2">The sequence shown here is derived from an EMBL/GenBank/DDBJ whole genome shotgun (WGS) entry which is preliminary data.</text>
</comment>